<gene>
    <name evidence="4" type="ORF">AB0I59_28980</name>
</gene>
<dbReference type="SUPFAM" id="SSF50156">
    <property type="entry name" value="PDZ domain-like"/>
    <property type="match status" value="1"/>
</dbReference>
<dbReference type="Pfam" id="PF13180">
    <property type="entry name" value="PDZ_2"/>
    <property type="match status" value="1"/>
</dbReference>
<sequence>MTRKYVQACAMLSASAALLAVGVGPAVAGSHPSSLAQAARSLPPQQNVPDLDVPGPPQTVTYPPDGKRRFHQSSVTIQAPPYTRITNVNLRCSWACPVTIAPDGKSATGAFNVNTWDFLYPYDVEVVADANANVPLAGGQFSGTFTLDGDTQPLTVNFKPGVQAVVAANLKNTNPKGGGVRVVSVDPGSKADISGLQPGDLITSIGGTPTPTVNDLDTFLDQKRAGTTYPVTVQRGGTTVTLQLTLDS</sequence>
<dbReference type="PROSITE" id="PS50106">
    <property type="entry name" value="PDZ"/>
    <property type="match status" value="1"/>
</dbReference>
<dbReference type="InterPro" id="IPR036034">
    <property type="entry name" value="PDZ_sf"/>
</dbReference>
<evidence type="ECO:0000313" key="4">
    <source>
        <dbReference type="EMBL" id="MEV0972657.1"/>
    </source>
</evidence>
<feature type="signal peptide" evidence="2">
    <location>
        <begin position="1"/>
        <end position="28"/>
    </location>
</feature>
<evidence type="ECO:0000259" key="3">
    <source>
        <dbReference type="PROSITE" id="PS50106"/>
    </source>
</evidence>
<organism evidence="4 5">
    <name type="scientific">Microtetraspora glauca</name>
    <dbReference type="NCBI Taxonomy" id="1996"/>
    <lineage>
        <taxon>Bacteria</taxon>
        <taxon>Bacillati</taxon>
        <taxon>Actinomycetota</taxon>
        <taxon>Actinomycetes</taxon>
        <taxon>Streptosporangiales</taxon>
        <taxon>Streptosporangiaceae</taxon>
        <taxon>Microtetraspora</taxon>
    </lineage>
</organism>
<name>A0ABV3GMX8_MICGL</name>
<reference evidence="4 5" key="1">
    <citation type="submission" date="2024-06" db="EMBL/GenBank/DDBJ databases">
        <title>The Natural Products Discovery Center: Release of the First 8490 Sequenced Strains for Exploring Actinobacteria Biosynthetic Diversity.</title>
        <authorList>
            <person name="Kalkreuter E."/>
            <person name="Kautsar S.A."/>
            <person name="Yang D."/>
            <person name="Bader C.D."/>
            <person name="Teijaro C.N."/>
            <person name="Fluegel L."/>
            <person name="Davis C.M."/>
            <person name="Simpson J.R."/>
            <person name="Lauterbach L."/>
            <person name="Steele A.D."/>
            <person name="Gui C."/>
            <person name="Meng S."/>
            <person name="Li G."/>
            <person name="Viehrig K."/>
            <person name="Ye F."/>
            <person name="Su P."/>
            <person name="Kiefer A.F."/>
            <person name="Nichols A."/>
            <person name="Cepeda A.J."/>
            <person name="Yan W."/>
            <person name="Fan B."/>
            <person name="Jiang Y."/>
            <person name="Adhikari A."/>
            <person name="Zheng C.-J."/>
            <person name="Schuster L."/>
            <person name="Cowan T.M."/>
            <person name="Smanski M.J."/>
            <person name="Chevrette M.G."/>
            <person name="De Carvalho L.P.S."/>
            <person name="Shen B."/>
        </authorList>
    </citation>
    <scope>NUCLEOTIDE SEQUENCE [LARGE SCALE GENOMIC DNA]</scope>
    <source>
        <strain evidence="4 5">NPDC050100</strain>
    </source>
</reference>
<dbReference type="Gene3D" id="2.30.42.10">
    <property type="match status" value="1"/>
</dbReference>
<dbReference type="SMART" id="SM00228">
    <property type="entry name" value="PDZ"/>
    <property type="match status" value="1"/>
</dbReference>
<accession>A0ABV3GMX8</accession>
<feature type="region of interest" description="Disordered" evidence="1">
    <location>
        <begin position="35"/>
        <end position="57"/>
    </location>
</feature>
<proteinExistence type="predicted"/>
<dbReference type="Proteomes" id="UP001551675">
    <property type="component" value="Unassembled WGS sequence"/>
</dbReference>
<keyword evidence="5" id="KW-1185">Reference proteome</keyword>
<feature type="domain" description="PDZ" evidence="3">
    <location>
        <begin position="155"/>
        <end position="237"/>
    </location>
</feature>
<evidence type="ECO:0000256" key="2">
    <source>
        <dbReference type="SAM" id="SignalP"/>
    </source>
</evidence>
<feature type="chain" id="PRO_5045493629" evidence="2">
    <location>
        <begin position="29"/>
        <end position="248"/>
    </location>
</feature>
<comment type="caution">
    <text evidence="4">The sequence shown here is derived from an EMBL/GenBank/DDBJ whole genome shotgun (WGS) entry which is preliminary data.</text>
</comment>
<keyword evidence="2" id="KW-0732">Signal</keyword>
<evidence type="ECO:0000256" key="1">
    <source>
        <dbReference type="SAM" id="MobiDB-lite"/>
    </source>
</evidence>
<evidence type="ECO:0000313" key="5">
    <source>
        <dbReference type="Proteomes" id="UP001551675"/>
    </source>
</evidence>
<dbReference type="CDD" id="cd06779">
    <property type="entry name" value="cpPDZ_Deg_HtrA-like"/>
    <property type="match status" value="1"/>
</dbReference>
<protein>
    <submittedName>
        <fullName evidence="4">PDZ domain-containing protein</fullName>
    </submittedName>
</protein>
<dbReference type="EMBL" id="JBFALK010000017">
    <property type="protein sequence ID" value="MEV0972657.1"/>
    <property type="molecule type" value="Genomic_DNA"/>
</dbReference>
<dbReference type="RefSeq" id="WP_061257913.1">
    <property type="nucleotide sequence ID" value="NZ_JBFALK010000017.1"/>
</dbReference>
<dbReference type="InterPro" id="IPR001478">
    <property type="entry name" value="PDZ"/>
</dbReference>